<dbReference type="PANTHER" id="PTHR47354:SF8">
    <property type="entry name" value="1,2-PHENYLACETYL-COA EPOXIDASE, SUBUNIT E"/>
    <property type="match status" value="1"/>
</dbReference>
<evidence type="ECO:0000256" key="5">
    <source>
        <dbReference type="ARBA" id="ARBA00022827"/>
    </source>
</evidence>
<keyword evidence="6 10" id="KW-0560">Oxidoreductase</keyword>
<sequence>MPNACTRRHLVLIAGGSGITPFYSIARSILHGESGSMVTLIYANRSWSSIIFRDQLDQLKRQFGERLRFFYTLDEYEGVPDENVSLIAVKGTLNKLLLKKLLSAARAAINLPVEYYICGPFGLMELAMNTLHTMNVPKENVFMEYFFVPETGVSSAIDFGHLSEQTVVVKLYGIDQPLLVPTGQNILEAGLRAGLPLPYSCRQAQCGTCRSQLVSGQVELARNHILTNDELARGQVLLCSGYPLSADVVVRPFTFQDET</sequence>
<dbReference type="InterPro" id="IPR001041">
    <property type="entry name" value="2Fe-2S_ferredoxin-type"/>
</dbReference>
<dbReference type="PRINTS" id="PR00406">
    <property type="entry name" value="CYTB5RDTASE"/>
</dbReference>
<dbReference type="InterPro" id="IPR001433">
    <property type="entry name" value="OxRdtase_FAD/NAD-bd"/>
</dbReference>
<evidence type="ECO:0000256" key="1">
    <source>
        <dbReference type="ARBA" id="ARBA00001974"/>
    </source>
</evidence>
<dbReference type="EC" id="1.-.-.-" evidence="10"/>
<dbReference type="InterPro" id="IPR012675">
    <property type="entry name" value="Beta-grasp_dom_sf"/>
</dbReference>
<dbReference type="AlphaFoldDB" id="I2GU59"/>
<evidence type="ECO:0000256" key="2">
    <source>
        <dbReference type="ARBA" id="ARBA00022630"/>
    </source>
</evidence>
<evidence type="ECO:0000256" key="8">
    <source>
        <dbReference type="ARBA" id="ARBA00023014"/>
    </source>
</evidence>
<dbReference type="GO" id="GO:0046872">
    <property type="term" value="F:metal ion binding"/>
    <property type="evidence" value="ECO:0007669"/>
    <property type="project" value="UniProtKB-KW"/>
</dbReference>
<keyword evidence="8" id="KW-0411">Iron-sulfur</keyword>
<dbReference type="PROSITE" id="PS51085">
    <property type="entry name" value="2FE2S_FER_2"/>
    <property type="match status" value="1"/>
</dbReference>
<dbReference type="Proteomes" id="UP000009309">
    <property type="component" value="Plasmid pFLIM01"/>
</dbReference>
<dbReference type="GO" id="GO:0016491">
    <property type="term" value="F:oxidoreductase activity"/>
    <property type="evidence" value="ECO:0007669"/>
    <property type="project" value="UniProtKB-KW"/>
</dbReference>
<dbReference type="InterPro" id="IPR001709">
    <property type="entry name" value="Flavoprot_Pyr_Nucl_cyt_Rdtase"/>
</dbReference>
<dbReference type="InterPro" id="IPR039261">
    <property type="entry name" value="FNR_nucleotide-bd"/>
</dbReference>
<dbReference type="PROSITE" id="PS00197">
    <property type="entry name" value="2FE2S_FER_1"/>
    <property type="match status" value="1"/>
</dbReference>
<organism evidence="10 11">
    <name type="scientific">Fibrisoma limi BUZ 3</name>
    <dbReference type="NCBI Taxonomy" id="1185876"/>
    <lineage>
        <taxon>Bacteria</taxon>
        <taxon>Pseudomonadati</taxon>
        <taxon>Bacteroidota</taxon>
        <taxon>Cytophagia</taxon>
        <taxon>Cytophagales</taxon>
        <taxon>Spirosomataceae</taxon>
        <taxon>Fibrisoma</taxon>
    </lineage>
</organism>
<dbReference type="GO" id="GO:0050660">
    <property type="term" value="F:flavin adenine dinucleotide binding"/>
    <property type="evidence" value="ECO:0007669"/>
    <property type="project" value="TreeGrafter"/>
</dbReference>
<dbReference type="Gene3D" id="3.40.50.80">
    <property type="entry name" value="Nucleotide-binding domain of ferredoxin-NADP reductase (FNR) module"/>
    <property type="match status" value="1"/>
</dbReference>
<protein>
    <submittedName>
        <fullName evidence="10">Putative phenylacetic acid degradation NADH oxidoreductase paaE</fullName>
        <ecNumber evidence="10">1.-.-.-</ecNumber>
    </submittedName>
</protein>
<dbReference type="InterPro" id="IPR036010">
    <property type="entry name" value="2Fe-2S_ferredoxin-like_sf"/>
</dbReference>
<reference evidence="10 11" key="1">
    <citation type="journal article" date="2012" name="J. Bacteriol.">
        <title>Genome Sequence of the Filamentous Bacterium Fibrisoma limi BUZ 3T.</title>
        <authorList>
            <person name="Filippini M."/>
            <person name="Qi W."/>
            <person name="Jaenicke S."/>
            <person name="Goesmann A."/>
            <person name="Smits T.H."/>
            <person name="Bagheri H.C."/>
        </authorList>
    </citation>
    <scope>NUCLEOTIDE SEQUENCE [LARGE SCALE GENOMIC DNA]</scope>
    <source>
        <strain evidence="11">BUZ 3T</strain>
        <plasmid evidence="10 11">pFLIM01</plasmid>
    </source>
</reference>
<accession>I2GU59</accession>
<geneLocation type="plasmid" evidence="10 11">
    <name>pFLIM01</name>
</geneLocation>
<evidence type="ECO:0000256" key="3">
    <source>
        <dbReference type="ARBA" id="ARBA00022714"/>
    </source>
</evidence>
<keyword evidence="11" id="KW-1185">Reference proteome</keyword>
<dbReference type="Gene3D" id="3.10.20.30">
    <property type="match status" value="1"/>
</dbReference>
<dbReference type="PANTHER" id="PTHR47354">
    <property type="entry name" value="NADH OXIDOREDUCTASE HCR"/>
    <property type="match status" value="1"/>
</dbReference>
<dbReference type="EMBL" id="HE805916">
    <property type="protein sequence ID" value="CCH57660.1"/>
    <property type="molecule type" value="Genomic_DNA"/>
</dbReference>
<dbReference type="CDD" id="cd00207">
    <property type="entry name" value="fer2"/>
    <property type="match status" value="1"/>
</dbReference>
<keyword evidence="5" id="KW-0274">FAD</keyword>
<evidence type="ECO:0000256" key="6">
    <source>
        <dbReference type="ARBA" id="ARBA00023002"/>
    </source>
</evidence>
<keyword evidence="7" id="KW-0408">Iron</keyword>
<keyword evidence="4" id="KW-0479">Metal-binding</keyword>
<evidence type="ECO:0000256" key="7">
    <source>
        <dbReference type="ARBA" id="ARBA00023004"/>
    </source>
</evidence>
<dbReference type="SUPFAM" id="SSF54292">
    <property type="entry name" value="2Fe-2S ferredoxin-like"/>
    <property type="match status" value="1"/>
</dbReference>
<dbReference type="InterPro" id="IPR050415">
    <property type="entry name" value="MRET"/>
</dbReference>
<dbReference type="SUPFAM" id="SSF52343">
    <property type="entry name" value="Ferredoxin reductase-like, C-terminal NADP-linked domain"/>
    <property type="match status" value="1"/>
</dbReference>
<comment type="cofactor">
    <cofactor evidence="1">
        <name>FAD</name>
        <dbReference type="ChEBI" id="CHEBI:57692"/>
    </cofactor>
</comment>
<name>I2GU59_9BACT</name>
<evidence type="ECO:0000313" key="11">
    <source>
        <dbReference type="Proteomes" id="UP000009309"/>
    </source>
</evidence>
<dbReference type="Pfam" id="PF00111">
    <property type="entry name" value="Fer2"/>
    <property type="match status" value="1"/>
</dbReference>
<keyword evidence="10" id="KW-0614">Plasmid</keyword>
<dbReference type="InterPro" id="IPR006058">
    <property type="entry name" value="2Fe2S_fd_BS"/>
</dbReference>
<evidence type="ECO:0000259" key="9">
    <source>
        <dbReference type="PROSITE" id="PS51085"/>
    </source>
</evidence>
<feature type="domain" description="2Fe-2S ferredoxin-type" evidence="9">
    <location>
        <begin position="165"/>
        <end position="256"/>
    </location>
</feature>
<dbReference type="Pfam" id="PF00175">
    <property type="entry name" value="NAD_binding_1"/>
    <property type="match status" value="1"/>
</dbReference>
<evidence type="ECO:0000313" key="10">
    <source>
        <dbReference type="EMBL" id="CCH57660.1"/>
    </source>
</evidence>
<keyword evidence="2" id="KW-0285">Flavoprotein</keyword>
<dbReference type="PRINTS" id="PR00371">
    <property type="entry name" value="FPNCR"/>
</dbReference>
<dbReference type="GO" id="GO:0051537">
    <property type="term" value="F:2 iron, 2 sulfur cluster binding"/>
    <property type="evidence" value="ECO:0007669"/>
    <property type="project" value="UniProtKB-KW"/>
</dbReference>
<evidence type="ECO:0000256" key="4">
    <source>
        <dbReference type="ARBA" id="ARBA00022723"/>
    </source>
</evidence>
<keyword evidence="3" id="KW-0001">2Fe-2S</keyword>
<gene>
    <name evidence="10" type="ORF">BN8_p06865</name>
</gene>
<proteinExistence type="predicted"/>